<evidence type="ECO:0000313" key="3">
    <source>
        <dbReference type="EMBL" id="PWK33778.1"/>
    </source>
</evidence>
<sequence length="193" mass="21546">MSATFIYTNDAADFVQFESEIRAFDQAGMVLDLGRAWWEQSGPMVAALDRPELRRMLQRVRAGDTIVTLRLSSVGRNVNDVLATIDRLRALGVHLRCMELGDCDLTAADTEASLALRAISRLERQSRSTRMKESAAMAAGLGRRLGRRPSVEANSHVVIREALQRGTSVSELARRFSVSRQTIMRIRDAGDRR</sequence>
<dbReference type="Pfam" id="PF02796">
    <property type="entry name" value="HTH_7"/>
    <property type="match status" value="1"/>
</dbReference>
<evidence type="ECO:0000313" key="4">
    <source>
        <dbReference type="Proteomes" id="UP000245754"/>
    </source>
</evidence>
<dbReference type="SUPFAM" id="SSF53041">
    <property type="entry name" value="Resolvase-like"/>
    <property type="match status" value="1"/>
</dbReference>
<proteinExistence type="inferred from homology"/>
<dbReference type="SUPFAM" id="SSF46689">
    <property type="entry name" value="Homeodomain-like"/>
    <property type="match status" value="1"/>
</dbReference>
<dbReference type="SMART" id="SM00857">
    <property type="entry name" value="Resolvase"/>
    <property type="match status" value="1"/>
</dbReference>
<comment type="caution">
    <text evidence="3">The sequence shown here is derived from an EMBL/GenBank/DDBJ whole genome shotgun (WGS) entry which is preliminary data.</text>
</comment>
<dbReference type="InterPro" id="IPR009057">
    <property type="entry name" value="Homeodomain-like_sf"/>
</dbReference>
<dbReference type="Pfam" id="PF00239">
    <property type="entry name" value="Resolvase"/>
    <property type="match status" value="1"/>
</dbReference>
<evidence type="ECO:0000259" key="2">
    <source>
        <dbReference type="SMART" id="SM00857"/>
    </source>
</evidence>
<dbReference type="InterPro" id="IPR036162">
    <property type="entry name" value="Resolvase-like_N_sf"/>
</dbReference>
<dbReference type="PANTHER" id="PTHR30461:SF26">
    <property type="entry name" value="RESOLVASE HOMOLOG YNEB"/>
    <property type="match status" value="1"/>
</dbReference>
<dbReference type="PANTHER" id="PTHR30461">
    <property type="entry name" value="DNA-INVERTASE FROM LAMBDOID PROPHAGE"/>
    <property type="match status" value="1"/>
</dbReference>
<evidence type="ECO:0000256" key="1">
    <source>
        <dbReference type="ARBA" id="ARBA00009913"/>
    </source>
</evidence>
<dbReference type="EMBL" id="QGGT01000003">
    <property type="protein sequence ID" value="PWK33778.1"/>
    <property type="molecule type" value="Genomic_DNA"/>
</dbReference>
<dbReference type="InterPro" id="IPR006120">
    <property type="entry name" value="Resolvase_HTH_dom"/>
</dbReference>
<feature type="domain" description="Resolvase/invertase-type recombinase catalytic" evidence="2">
    <location>
        <begin position="4"/>
        <end position="144"/>
    </location>
</feature>
<dbReference type="GO" id="GO:0000150">
    <property type="term" value="F:DNA strand exchange activity"/>
    <property type="evidence" value="ECO:0007669"/>
    <property type="project" value="InterPro"/>
</dbReference>
<dbReference type="GO" id="GO:0003677">
    <property type="term" value="F:DNA binding"/>
    <property type="evidence" value="ECO:0007669"/>
    <property type="project" value="InterPro"/>
</dbReference>
<dbReference type="Gene3D" id="3.40.50.1390">
    <property type="entry name" value="Resolvase, N-terminal catalytic domain"/>
    <property type="match status" value="1"/>
</dbReference>
<accession>A0A316ENE4</accession>
<dbReference type="InterPro" id="IPR050639">
    <property type="entry name" value="SSR_resolvase"/>
</dbReference>
<keyword evidence="4" id="KW-1185">Reference proteome</keyword>
<dbReference type="Proteomes" id="UP000245754">
    <property type="component" value="Unassembled WGS sequence"/>
</dbReference>
<dbReference type="Gene3D" id="1.10.10.60">
    <property type="entry name" value="Homeodomain-like"/>
    <property type="match status" value="1"/>
</dbReference>
<dbReference type="InterPro" id="IPR006119">
    <property type="entry name" value="Resolv_N"/>
</dbReference>
<dbReference type="AlphaFoldDB" id="A0A316ENE4"/>
<gene>
    <name evidence="3" type="ORF">C7419_10397</name>
</gene>
<name>A0A316ENE4_9BURK</name>
<comment type="similarity">
    <text evidence="1">Belongs to the site-specific recombinase resolvase family.</text>
</comment>
<reference evidence="3 4" key="1">
    <citation type="submission" date="2018-05" db="EMBL/GenBank/DDBJ databases">
        <title>Genomic Encyclopedia of Type Strains, Phase IV (KMG-V): Genome sequencing to study the core and pangenomes of soil and plant-associated prokaryotes.</title>
        <authorList>
            <person name="Whitman W."/>
        </authorList>
    </citation>
    <scope>NUCLEOTIDE SEQUENCE [LARGE SCALE GENOMIC DNA]</scope>
    <source>
        <strain evidence="3 4">SLV-132</strain>
    </source>
</reference>
<protein>
    <submittedName>
        <fullName evidence="3">Putative DNA-invertase from lambdoid prophage Rac</fullName>
    </submittedName>
</protein>
<organism evidence="3 4">
    <name type="scientific">Cupriavidus plantarum</name>
    <dbReference type="NCBI Taxonomy" id="942865"/>
    <lineage>
        <taxon>Bacteria</taxon>
        <taxon>Pseudomonadati</taxon>
        <taxon>Pseudomonadota</taxon>
        <taxon>Betaproteobacteria</taxon>
        <taxon>Burkholderiales</taxon>
        <taxon>Burkholderiaceae</taxon>
        <taxon>Cupriavidus</taxon>
    </lineage>
</organism>